<evidence type="ECO:0008006" key="11">
    <source>
        <dbReference type="Google" id="ProtNLM"/>
    </source>
</evidence>
<dbReference type="CDD" id="cd01127">
    <property type="entry name" value="TrwB_TraG_TraD_VirD4"/>
    <property type="match status" value="1"/>
</dbReference>
<evidence type="ECO:0000256" key="1">
    <source>
        <dbReference type="ARBA" id="ARBA00022741"/>
    </source>
</evidence>
<evidence type="ECO:0000256" key="2">
    <source>
        <dbReference type="ARBA" id="ARBA00022801"/>
    </source>
</evidence>
<dbReference type="Pfam" id="PF05872">
    <property type="entry name" value="HerA_C"/>
    <property type="match status" value="1"/>
</dbReference>
<dbReference type="InterPro" id="IPR008571">
    <property type="entry name" value="HerA-like"/>
</dbReference>
<sequence length="507" mass="56994">MRKSLLEFVSDEEDQVSVENVIKATLIGTHVNKIGSSTNIFKRTLESVPEINSECFVLNGDKLTSFMQAISNQSSSSKSPLSLGKYILDEEAEAWLDGNKFFQRHAVVVGSTGSGKSWSVARLLEQVSELNASNAVVFDIHGEYKSLESAGFVHYKVAGPNDKPKNDVIFLPYWLLTYEEMLSMLLDRSDNNAPNQAMIFSNSVLIEKESLLKENDLLQEYENFTLDSPIPYKLENVLEFLKIKDLEMVEGSRGPKQGPFNGKLTRFIQRLNAKMSDKRLSFLFNESNDLLKLDYLDELAEKLIGWSSNETSGVKIIDFSEVPSDILPLIIGLVTRLIFSIQQWTIRENRHPVALFCDEAHLYIPSSSDNTLDNHANQTFERVAKEGRKYGVALVVISQRPSEVNRTVLSQCNNFVALRLTNVDDQNVVKRLLPDSLGNFAELLPVLDIGEAIVVGDSSLLPSRIKVQEPTLKPTSGTIDFWDEWSDRTTPTTISTSINSMRKQSRQ</sequence>
<keyword evidence="4" id="KW-0067">ATP-binding</keyword>
<accession>A0A1G8Y404</accession>
<dbReference type="Pfam" id="PF01935">
    <property type="entry name" value="DUF87"/>
    <property type="match status" value="1"/>
</dbReference>
<dbReference type="Proteomes" id="UP000199433">
    <property type="component" value="Unassembled WGS sequence"/>
</dbReference>
<feature type="domain" description="Helicase HerA-like C-terminal" evidence="8">
    <location>
        <begin position="353"/>
        <end position="454"/>
    </location>
</feature>
<dbReference type="PANTHER" id="PTHR42957">
    <property type="entry name" value="HELICASE MJ1565-RELATED"/>
    <property type="match status" value="1"/>
</dbReference>
<dbReference type="EMBL" id="FNFK01000008">
    <property type="protein sequence ID" value="SDJ97403.1"/>
    <property type="molecule type" value="Genomic_DNA"/>
</dbReference>
<dbReference type="GO" id="GO:0005524">
    <property type="term" value="F:ATP binding"/>
    <property type="evidence" value="ECO:0007669"/>
    <property type="project" value="UniProtKB-KW"/>
</dbReference>
<evidence type="ECO:0000259" key="7">
    <source>
        <dbReference type="Pfam" id="PF01935"/>
    </source>
</evidence>
<dbReference type="GO" id="GO:0004386">
    <property type="term" value="F:helicase activity"/>
    <property type="evidence" value="ECO:0007669"/>
    <property type="project" value="UniProtKB-KW"/>
</dbReference>
<keyword evidence="1" id="KW-0547">Nucleotide-binding</keyword>
<evidence type="ECO:0000259" key="8">
    <source>
        <dbReference type="Pfam" id="PF05872"/>
    </source>
</evidence>
<evidence type="ECO:0000313" key="9">
    <source>
        <dbReference type="EMBL" id="SDJ97403.1"/>
    </source>
</evidence>
<organism evidence="9 10">
    <name type="scientific">Alkalibacterium thalassium</name>
    <dbReference type="NCBI Taxonomy" id="426701"/>
    <lineage>
        <taxon>Bacteria</taxon>
        <taxon>Bacillati</taxon>
        <taxon>Bacillota</taxon>
        <taxon>Bacilli</taxon>
        <taxon>Lactobacillales</taxon>
        <taxon>Carnobacteriaceae</taxon>
        <taxon>Alkalibacterium</taxon>
    </lineage>
</organism>
<dbReference type="GO" id="GO:0016787">
    <property type="term" value="F:hydrolase activity"/>
    <property type="evidence" value="ECO:0007669"/>
    <property type="project" value="UniProtKB-KW"/>
</dbReference>
<dbReference type="InterPro" id="IPR002789">
    <property type="entry name" value="HerA_central"/>
</dbReference>
<evidence type="ECO:0000256" key="6">
    <source>
        <dbReference type="ARBA" id="ARBA00023235"/>
    </source>
</evidence>
<keyword evidence="6" id="KW-0413">Isomerase</keyword>
<evidence type="ECO:0000256" key="5">
    <source>
        <dbReference type="ARBA" id="ARBA00023125"/>
    </source>
</evidence>
<dbReference type="RefSeq" id="WP_091265553.1">
    <property type="nucleotide sequence ID" value="NZ_FNFK01000008.1"/>
</dbReference>
<evidence type="ECO:0000313" key="10">
    <source>
        <dbReference type="Proteomes" id="UP000199433"/>
    </source>
</evidence>
<protein>
    <recommendedName>
        <fullName evidence="11">Helicase HerA central domain-containing protein</fullName>
    </recommendedName>
</protein>
<dbReference type="SUPFAM" id="SSF52540">
    <property type="entry name" value="P-loop containing nucleoside triphosphate hydrolases"/>
    <property type="match status" value="1"/>
</dbReference>
<keyword evidence="3" id="KW-0347">Helicase</keyword>
<dbReference type="InterPro" id="IPR033186">
    <property type="entry name" value="HerA_C"/>
</dbReference>
<keyword evidence="10" id="KW-1185">Reference proteome</keyword>
<dbReference type="AlphaFoldDB" id="A0A1G8Y404"/>
<reference evidence="10" key="1">
    <citation type="submission" date="2016-10" db="EMBL/GenBank/DDBJ databases">
        <authorList>
            <person name="Varghese N."/>
            <person name="Submissions S."/>
        </authorList>
    </citation>
    <scope>NUCLEOTIDE SEQUENCE [LARGE SCALE GENOMIC DNA]</scope>
    <source>
        <strain evidence="10">DSM 19181</strain>
    </source>
</reference>
<feature type="domain" description="Helicase HerA central" evidence="7">
    <location>
        <begin position="83"/>
        <end position="338"/>
    </location>
</feature>
<evidence type="ECO:0000256" key="3">
    <source>
        <dbReference type="ARBA" id="ARBA00022806"/>
    </source>
</evidence>
<dbReference type="InterPro" id="IPR027417">
    <property type="entry name" value="P-loop_NTPase"/>
</dbReference>
<evidence type="ECO:0000256" key="4">
    <source>
        <dbReference type="ARBA" id="ARBA00022840"/>
    </source>
</evidence>
<name>A0A1G8Y404_9LACT</name>
<keyword evidence="5" id="KW-0238">DNA-binding</keyword>
<keyword evidence="2" id="KW-0378">Hydrolase</keyword>
<proteinExistence type="predicted"/>
<dbReference type="PANTHER" id="PTHR42957:SF1">
    <property type="entry name" value="HELICASE MJ1565-RELATED"/>
    <property type="match status" value="1"/>
</dbReference>
<gene>
    <name evidence="9" type="ORF">SAMN04488098_100862</name>
</gene>
<dbReference type="GO" id="GO:0003677">
    <property type="term" value="F:DNA binding"/>
    <property type="evidence" value="ECO:0007669"/>
    <property type="project" value="UniProtKB-KW"/>
</dbReference>
<dbReference type="OrthoDB" id="9806951at2"/>
<dbReference type="Gene3D" id="3.40.50.300">
    <property type="entry name" value="P-loop containing nucleotide triphosphate hydrolases"/>
    <property type="match status" value="2"/>
</dbReference>